<evidence type="ECO:0000313" key="3">
    <source>
        <dbReference type="Proteomes" id="UP000549765"/>
    </source>
</evidence>
<sequence length="92" mass="10917">MRLLTVGLILMGIITLVSAWWQRTKCKHTNKLTYNSKGLRYYNIAIILLFLGYFLVEYFSSISENQKMVLLAIIFVLETIAWYFKYHEKSSR</sequence>
<protein>
    <submittedName>
        <fullName evidence="2">Uncharacterized protein</fullName>
    </submittedName>
</protein>
<dbReference type="Proteomes" id="UP000549765">
    <property type="component" value="Unassembled WGS sequence"/>
</dbReference>
<keyword evidence="1" id="KW-0812">Transmembrane</keyword>
<dbReference type="AlphaFoldDB" id="A0A7X6S3X7"/>
<keyword evidence="1" id="KW-0472">Membrane</keyword>
<dbReference type="RefSeq" id="WP_168722506.1">
    <property type="nucleotide sequence ID" value="NZ_JAAXPN010000009.1"/>
</dbReference>
<reference evidence="2 3" key="1">
    <citation type="submission" date="2020-04" db="EMBL/GenBank/DDBJ databases">
        <title>MicrobeNet Type strains.</title>
        <authorList>
            <person name="Nicholson A.C."/>
        </authorList>
    </citation>
    <scope>NUCLEOTIDE SEQUENCE [LARGE SCALE GENOMIC DNA]</scope>
    <source>
        <strain evidence="2 3">CCUG 61472</strain>
    </source>
</reference>
<accession>A0A7X6S3X7</accession>
<comment type="caution">
    <text evidence="2">The sequence shown here is derived from an EMBL/GenBank/DDBJ whole genome shotgun (WGS) entry which is preliminary data.</text>
</comment>
<proteinExistence type="predicted"/>
<evidence type="ECO:0000313" key="2">
    <source>
        <dbReference type="EMBL" id="NKZ24711.1"/>
    </source>
</evidence>
<evidence type="ECO:0000256" key="1">
    <source>
        <dbReference type="SAM" id="Phobius"/>
    </source>
</evidence>
<keyword evidence="1" id="KW-1133">Transmembrane helix</keyword>
<keyword evidence="3" id="KW-1185">Reference proteome</keyword>
<organism evidence="2 3">
    <name type="scientific">Periweissella fabalis</name>
    <dbReference type="NCBI Taxonomy" id="1070421"/>
    <lineage>
        <taxon>Bacteria</taxon>
        <taxon>Bacillati</taxon>
        <taxon>Bacillota</taxon>
        <taxon>Bacilli</taxon>
        <taxon>Lactobacillales</taxon>
        <taxon>Lactobacillaceae</taxon>
        <taxon>Periweissella</taxon>
    </lineage>
</organism>
<name>A0A7X6S3X7_9LACO</name>
<gene>
    <name evidence="2" type="ORF">HF964_07885</name>
</gene>
<feature type="transmembrane region" description="Helical" evidence="1">
    <location>
        <begin position="68"/>
        <end position="84"/>
    </location>
</feature>
<feature type="transmembrane region" description="Helical" evidence="1">
    <location>
        <begin position="39"/>
        <end position="56"/>
    </location>
</feature>
<dbReference type="EMBL" id="JAAXPN010000009">
    <property type="protein sequence ID" value="NKZ24711.1"/>
    <property type="molecule type" value="Genomic_DNA"/>
</dbReference>